<evidence type="ECO:0000313" key="2">
    <source>
        <dbReference type="EMBL" id="MFC5989145.1"/>
    </source>
</evidence>
<evidence type="ECO:0000259" key="1">
    <source>
        <dbReference type="Pfam" id="PF17922"/>
    </source>
</evidence>
<dbReference type="EMBL" id="JBHSQV010000187">
    <property type="protein sequence ID" value="MFC5989145.1"/>
    <property type="molecule type" value="Genomic_DNA"/>
</dbReference>
<organism evidence="2 3">
    <name type="scientific">Marinicrinis lubricantis</name>
    <dbReference type="NCBI Taxonomy" id="2086470"/>
    <lineage>
        <taxon>Bacteria</taxon>
        <taxon>Bacillati</taxon>
        <taxon>Bacillota</taxon>
        <taxon>Bacilli</taxon>
        <taxon>Bacillales</taxon>
        <taxon>Paenibacillaceae</taxon>
    </lineage>
</organism>
<evidence type="ECO:0000313" key="3">
    <source>
        <dbReference type="Proteomes" id="UP001596250"/>
    </source>
</evidence>
<feature type="domain" description="YfiR C-terminal" evidence="1">
    <location>
        <begin position="4"/>
        <end position="71"/>
    </location>
</feature>
<gene>
    <name evidence="2" type="ORF">ACFPXP_22295</name>
</gene>
<dbReference type="Pfam" id="PF17922">
    <property type="entry name" value="TetR_C_17"/>
    <property type="match status" value="1"/>
</dbReference>
<comment type="caution">
    <text evidence="2">The sequence shown here is derived from an EMBL/GenBank/DDBJ whole genome shotgun (WGS) entry which is preliminary data.</text>
</comment>
<reference evidence="3" key="1">
    <citation type="journal article" date="2019" name="Int. J. Syst. Evol. Microbiol.">
        <title>The Global Catalogue of Microorganisms (GCM) 10K type strain sequencing project: providing services to taxonomists for standard genome sequencing and annotation.</title>
        <authorList>
            <consortium name="The Broad Institute Genomics Platform"/>
            <consortium name="The Broad Institute Genome Sequencing Center for Infectious Disease"/>
            <person name="Wu L."/>
            <person name="Ma J."/>
        </authorList>
    </citation>
    <scope>NUCLEOTIDE SEQUENCE [LARGE SCALE GENOMIC DNA]</scope>
    <source>
        <strain evidence="3">CCM 8749</strain>
    </source>
</reference>
<dbReference type="Proteomes" id="UP001596250">
    <property type="component" value="Unassembled WGS sequence"/>
</dbReference>
<protein>
    <recommendedName>
        <fullName evidence="1">YfiR C-terminal domain-containing protein</fullName>
    </recommendedName>
</protein>
<dbReference type="RefSeq" id="WP_379896708.1">
    <property type="nucleotide sequence ID" value="NZ_CBCSCT010000002.1"/>
</dbReference>
<dbReference type="InterPro" id="IPR036271">
    <property type="entry name" value="Tet_transcr_reg_TetR-rel_C_sf"/>
</dbReference>
<keyword evidence="3" id="KW-1185">Reference proteome</keyword>
<sequence length="104" mass="11931">MIKMTRSRDNARHKLLLKRYEQGIARFTELLQIGVERGEFSPMMDIEDISKLAASFQEGIMTHSISVGLEKPNTKMPFQALIEYLKSLLQPVLVKKAVPEEELQ</sequence>
<dbReference type="InterPro" id="IPR041612">
    <property type="entry name" value="YfiR_C"/>
</dbReference>
<accession>A0ABW1IVJ2</accession>
<name>A0ABW1IVJ2_9BACL</name>
<proteinExistence type="predicted"/>
<dbReference type="Gene3D" id="1.10.357.10">
    <property type="entry name" value="Tetracycline Repressor, domain 2"/>
    <property type="match status" value="1"/>
</dbReference>
<dbReference type="SUPFAM" id="SSF48498">
    <property type="entry name" value="Tetracyclin repressor-like, C-terminal domain"/>
    <property type="match status" value="1"/>
</dbReference>